<name>A0A813S7B9_9BILA</name>
<comment type="caution">
    <text evidence="2">The sequence shown here is derived from an EMBL/GenBank/DDBJ whole genome shotgun (WGS) entry which is preliminary data.</text>
</comment>
<reference evidence="2" key="1">
    <citation type="submission" date="2021-02" db="EMBL/GenBank/DDBJ databases">
        <authorList>
            <person name="Nowell W R."/>
        </authorList>
    </citation>
    <scope>NUCLEOTIDE SEQUENCE</scope>
    <source>
        <strain evidence="2">Ploen Becks lab</strain>
    </source>
</reference>
<feature type="compositionally biased region" description="Basic residues" evidence="1">
    <location>
        <begin position="10"/>
        <end position="24"/>
    </location>
</feature>
<evidence type="ECO:0000313" key="3">
    <source>
        <dbReference type="Proteomes" id="UP000663879"/>
    </source>
</evidence>
<protein>
    <submittedName>
        <fullName evidence="2">Uncharacterized protein</fullName>
    </submittedName>
</protein>
<evidence type="ECO:0000256" key="1">
    <source>
        <dbReference type="SAM" id="MobiDB-lite"/>
    </source>
</evidence>
<dbReference type="Proteomes" id="UP000663879">
    <property type="component" value="Unassembled WGS sequence"/>
</dbReference>
<keyword evidence="3" id="KW-1185">Reference proteome</keyword>
<feature type="region of interest" description="Disordered" evidence="1">
    <location>
        <begin position="1"/>
        <end position="35"/>
    </location>
</feature>
<dbReference type="EMBL" id="CAJNOC010000690">
    <property type="protein sequence ID" value="CAF0792245.1"/>
    <property type="molecule type" value="Genomic_DNA"/>
</dbReference>
<gene>
    <name evidence="2" type="ORF">OXX778_LOCUS6030</name>
</gene>
<feature type="compositionally biased region" description="Basic and acidic residues" evidence="1">
    <location>
        <begin position="25"/>
        <end position="35"/>
    </location>
</feature>
<proteinExistence type="predicted"/>
<organism evidence="2 3">
    <name type="scientific">Brachionus calyciflorus</name>
    <dbReference type="NCBI Taxonomy" id="104777"/>
    <lineage>
        <taxon>Eukaryota</taxon>
        <taxon>Metazoa</taxon>
        <taxon>Spiralia</taxon>
        <taxon>Gnathifera</taxon>
        <taxon>Rotifera</taxon>
        <taxon>Eurotatoria</taxon>
        <taxon>Monogononta</taxon>
        <taxon>Pseudotrocha</taxon>
        <taxon>Ploima</taxon>
        <taxon>Brachionidae</taxon>
        <taxon>Brachionus</taxon>
    </lineage>
</organism>
<sequence>MESSSLLNSKQRKQLRRVQKRQKQKNKEAYDKKVMEEQKLKAKQEREIAVKRKNEIETIDRKQKRSKMQILEEQNRRLQSMVIQYEEKVDELKAYKK</sequence>
<evidence type="ECO:0000313" key="2">
    <source>
        <dbReference type="EMBL" id="CAF0792245.1"/>
    </source>
</evidence>
<dbReference type="AlphaFoldDB" id="A0A813S7B9"/>
<accession>A0A813S7B9</accession>